<feature type="transmembrane region" description="Helical" evidence="1">
    <location>
        <begin position="20"/>
        <end position="45"/>
    </location>
</feature>
<evidence type="ECO:0000256" key="1">
    <source>
        <dbReference type="SAM" id="Phobius"/>
    </source>
</evidence>
<dbReference type="Proteomes" id="UP000177334">
    <property type="component" value="Unassembled WGS sequence"/>
</dbReference>
<keyword evidence="1" id="KW-0472">Membrane</keyword>
<gene>
    <name evidence="2" type="ORF">A3H05_00315</name>
</gene>
<keyword evidence="1" id="KW-1133">Transmembrane helix</keyword>
<accession>A0A1F5XVU4</accession>
<comment type="caution">
    <text evidence="2">The sequence shown here is derived from an EMBL/GenBank/DDBJ whole genome shotgun (WGS) entry which is preliminary data.</text>
</comment>
<sequence>MAEESLIPKKFPTPQYGGEGFGIFLRISMIFFLASLLLTAGIYAYRKFLTNNLASQKLVLQKLEIEFEPATIAELERVSGAIAAAGNVLRAHTMSSAVFDMVEASALSTVSFNTFSYSAEKNIITLAGEAASYSDVSAQSSVFEALPAVESATFGNLSLKETGTVGFILNIQLKKQ</sequence>
<dbReference type="EMBL" id="MFIP01000019">
    <property type="protein sequence ID" value="OGF91963.1"/>
    <property type="molecule type" value="Genomic_DNA"/>
</dbReference>
<organism evidence="2 3">
    <name type="scientific">Candidatus Giovannonibacteria bacterium RIFCSPLOWO2_12_FULL_43_26</name>
    <dbReference type="NCBI Taxonomy" id="1798363"/>
    <lineage>
        <taxon>Bacteria</taxon>
        <taxon>Candidatus Giovannoniibacteriota</taxon>
    </lineage>
</organism>
<proteinExistence type="predicted"/>
<keyword evidence="1" id="KW-0812">Transmembrane</keyword>
<protein>
    <submittedName>
        <fullName evidence="2">Uncharacterized protein</fullName>
    </submittedName>
</protein>
<evidence type="ECO:0000313" key="3">
    <source>
        <dbReference type="Proteomes" id="UP000177334"/>
    </source>
</evidence>
<reference evidence="2 3" key="1">
    <citation type="journal article" date="2016" name="Nat. Commun.">
        <title>Thousands of microbial genomes shed light on interconnected biogeochemical processes in an aquifer system.</title>
        <authorList>
            <person name="Anantharaman K."/>
            <person name="Brown C.T."/>
            <person name="Hug L.A."/>
            <person name="Sharon I."/>
            <person name="Castelle C.J."/>
            <person name="Probst A.J."/>
            <person name="Thomas B.C."/>
            <person name="Singh A."/>
            <person name="Wilkins M.J."/>
            <person name="Karaoz U."/>
            <person name="Brodie E.L."/>
            <person name="Williams K.H."/>
            <person name="Hubbard S.S."/>
            <person name="Banfield J.F."/>
        </authorList>
    </citation>
    <scope>NUCLEOTIDE SEQUENCE [LARGE SCALE GENOMIC DNA]</scope>
</reference>
<dbReference type="AlphaFoldDB" id="A0A1F5XVU4"/>
<evidence type="ECO:0000313" key="2">
    <source>
        <dbReference type="EMBL" id="OGF91963.1"/>
    </source>
</evidence>
<name>A0A1F5XVU4_9BACT</name>